<evidence type="ECO:0000313" key="2">
    <source>
        <dbReference type="Proteomes" id="UP000314294"/>
    </source>
</evidence>
<name>A0A4Z2J8Y0_9TELE</name>
<sequence>MKVCTFQLKEERQVRIEHLIVDRQWCAGGGDRSQVSVNKSGGTPSMPSLIHARKCRAGIGLAERRAAFTLAAVKLPRDLLGLFVASLLMDGHI</sequence>
<gene>
    <name evidence="1" type="ORF">EYF80_003330</name>
</gene>
<accession>A0A4Z2J8Y0</accession>
<organism evidence="1 2">
    <name type="scientific">Liparis tanakae</name>
    <name type="common">Tanaka's snailfish</name>
    <dbReference type="NCBI Taxonomy" id="230148"/>
    <lineage>
        <taxon>Eukaryota</taxon>
        <taxon>Metazoa</taxon>
        <taxon>Chordata</taxon>
        <taxon>Craniata</taxon>
        <taxon>Vertebrata</taxon>
        <taxon>Euteleostomi</taxon>
        <taxon>Actinopterygii</taxon>
        <taxon>Neopterygii</taxon>
        <taxon>Teleostei</taxon>
        <taxon>Neoteleostei</taxon>
        <taxon>Acanthomorphata</taxon>
        <taxon>Eupercaria</taxon>
        <taxon>Perciformes</taxon>
        <taxon>Cottioidei</taxon>
        <taxon>Cottales</taxon>
        <taxon>Liparidae</taxon>
        <taxon>Liparis</taxon>
    </lineage>
</organism>
<dbReference type="EMBL" id="SRLO01000015">
    <property type="protein sequence ID" value="TNN86560.1"/>
    <property type="molecule type" value="Genomic_DNA"/>
</dbReference>
<evidence type="ECO:0000313" key="1">
    <source>
        <dbReference type="EMBL" id="TNN86560.1"/>
    </source>
</evidence>
<keyword evidence="2" id="KW-1185">Reference proteome</keyword>
<dbReference type="AlphaFoldDB" id="A0A4Z2J8Y0"/>
<comment type="caution">
    <text evidence="1">The sequence shown here is derived from an EMBL/GenBank/DDBJ whole genome shotgun (WGS) entry which is preliminary data.</text>
</comment>
<proteinExistence type="predicted"/>
<reference evidence="1 2" key="1">
    <citation type="submission" date="2019-03" db="EMBL/GenBank/DDBJ databases">
        <title>First draft genome of Liparis tanakae, snailfish: a comprehensive survey of snailfish specific genes.</title>
        <authorList>
            <person name="Kim W."/>
            <person name="Song I."/>
            <person name="Jeong J.-H."/>
            <person name="Kim D."/>
            <person name="Kim S."/>
            <person name="Ryu S."/>
            <person name="Song J.Y."/>
            <person name="Lee S.K."/>
        </authorList>
    </citation>
    <scope>NUCLEOTIDE SEQUENCE [LARGE SCALE GENOMIC DNA]</scope>
    <source>
        <tissue evidence="1">Muscle</tissue>
    </source>
</reference>
<protein>
    <submittedName>
        <fullName evidence="1">Uncharacterized protein</fullName>
    </submittedName>
</protein>
<dbReference type="Proteomes" id="UP000314294">
    <property type="component" value="Unassembled WGS sequence"/>
</dbReference>